<accession>A0A5B8A1D2</accession>
<dbReference type="Proteomes" id="UP000305398">
    <property type="component" value="Chromosome"/>
</dbReference>
<dbReference type="KEGG" id="hyj:FHG12_14255"/>
<dbReference type="AlphaFoldDB" id="A0A5B8A1D2"/>
<reference evidence="1 2" key="1">
    <citation type="submission" date="2019-06" db="EMBL/GenBank/DDBJ databases">
        <authorList>
            <person name="Srinivasan S."/>
        </authorList>
    </citation>
    <scope>NUCLEOTIDE SEQUENCE [LARGE SCALE GENOMIC DNA]</scope>
    <source>
        <strain evidence="1 2">17J68-5</strain>
    </source>
</reference>
<gene>
    <name evidence="1" type="ORF">FHG12_14255</name>
</gene>
<dbReference type="EMBL" id="CP040896">
    <property type="protein sequence ID" value="QDA61191.1"/>
    <property type="molecule type" value="Genomic_DNA"/>
</dbReference>
<sequence length="127" mass="13929">MADHSENLNDHLYATNLGLGSILSNDTFAHDPTTFIATIDGWLPMLQNADNAKLKAAAADLQQLKEYMRNGDKTQTGEMLQRLGEQASREASHIHTWAGDHLHNGIGDQLRHLGQILIMASGNLKVS</sequence>
<organism evidence="1 2">
    <name type="scientific">Hymenobacter jejuensis</name>
    <dbReference type="NCBI Taxonomy" id="2502781"/>
    <lineage>
        <taxon>Bacteria</taxon>
        <taxon>Pseudomonadati</taxon>
        <taxon>Bacteroidota</taxon>
        <taxon>Cytophagia</taxon>
        <taxon>Cytophagales</taxon>
        <taxon>Hymenobacteraceae</taxon>
        <taxon>Hymenobacter</taxon>
    </lineage>
</organism>
<name>A0A5B8A1D2_9BACT</name>
<dbReference type="RefSeq" id="WP_139516365.1">
    <property type="nucleotide sequence ID" value="NZ_CP040896.1"/>
</dbReference>
<proteinExistence type="predicted"/>
<keyword evidence="2" id="KW-1185">Reference proteome</keyword>
<protein>
    <submittedName>
        <fullName evidence="1">Uncharacterized protein</fullName>
    </submittedName>
</protein>
<evidence type="ECO:0000313" key="1">
    <source>
        <dbReference type="EMBL" id="QDA61191.1"/>
    </source>
</evidence>
<dbReference type="OrthoDB" id="882156at2"/>
<evidence type="ECO:0000313" key="2">
    <source>
        <dbReference type="Proteomes" id="UP000305398"/>
    </source>
</evidence>